<evidence type="ECO:0000313" key="3">
    <source>
        <dbReference type="Proteomes" id="UP001244640"/>
    </source>
</evidence>
<feature type="chain" id="PRO_5047218368" description="AhpC/TSA family protein" evidence="1">
    <location>
        <begin position="19"/>
        <end position="168"/>
    </location>
</feature>
<evidence type="ECO:0008006" key="4">
    <source>
        <dbReference type="Google" id="ProtNLM"/>
    </source>
</evidence>
<keyword evidence="3" id="KW-1185">Reference proteome</keyword>
<dbReference type="Proteomes" id="UP001244640">
    <property type="component" value="Unassembled WGS sequence"/>
</dbReference>
<evidence type="ECO:0000313" key="2">
    <source>
        <dbReference type="EMBL" id="MDQ1148187.1"/>
    </source>
</evidence>
<dbReference type="SUPFAM" id="SSF52833">
    <property type="entry name" value="Thioredoxin-like"/>
    <property type="match status" value="1"/>
</dbReference>
<comment type="caution">
    <text evidence="2">The sequence shown here is derived from an EMBL/GenBank/DDBJ whole genome shotgun (WGS) entry which is preliminary data.</text>
</comment>
<organism evidence="2 3">
    <name type="scientific">Sphingobacterium zeae</name>
    <dbReference type="NCBI Taxonomy" id="1776859"/>
    <lineage>
        <taxon>Bacteria</taxon>
        <taxon>Pseudomonadati</taxon>
        <taxon>Bacteroidota</taxon>
        <taxon>Sphingobacteriia</taxon>
        <taxon>Sphingobacteriales</taxon>
        <taxon>Sphingobacteriaceae</taxon>
        <taxon>Sphingobacterium</taxon>
    </lineage>
</organism>
<protein>
    <recommendedName>
        <fullName evidence="4">AhpC/TSA family protein</fullName>
    </recommendedName>
</protein>
<proteinExistence type="predicted"/>
<evidence type="ECO:0000256" key="1">
    <source>
        <dbReference type="SAM" id="SignalP"/>
    </source>
</evidence>
<dbReference type="RefSeq" id="WP_209577225.1">
    <property type="nucleotide sequence ID" value="NZ_JAUTBA010000001.1"/>
</dbReference>
<gene>
    <name evidence="2" type="ORF">QE382_000171</name>
</gene>
<reference evidence="2 3" key="1">
    <citation type="submission" date="2023-07" db="EMBL/GenBank/DDBJ databases">
        <title>Functional and genomic diversity of the sorghum phyllosphere microbiome.</title>
        <authorList>
            <person name="Shade A."/>
        </authorList>
    </citation>
    <scope>NUCLEOTIDE SEQUENCE [LARGE SCALE GENOMIC DNA]</scope>
    <source>
        <strain evidence="2 3">SORGH_AS_0892</strain>
    </source>
</reference>
<dbReference type="PROSITE" id="PS51257">
    <property type="entry name" value="PROKAR_LIPOPROTEIN"/>
    <property type="match status" value="1"/>
</dbReference>
<name>A0ABU0TZQ1_9SPHI</name>
<feature type="signal peptide" evidence="1">
    <location>
        <begin position="1"/>
        <end position="18"/>
    </location>
</feature>
<sequence length="168" mass="18755">MKSIYLYLACLLSISLFACQGNGRYPDAQQGKLMASASAYEFIDIDGTRHLLKDMKGTYKLLVFYDPESEESFGLIAAMKQSVPLAKWVASGKVNVVAICVNGDLSHWNTYRKHIPSQWINGFDLKGEGGVEPYFFLSSFPRLVLLNDANEEMKTAMGLDALIPFLEK</sequence>
<dbReference type="InterPro" id="IPR036249">
    <property type="entry name" value="Thioredoxin-like_sf"/>
</dbReference>
<accession>A0ABU0TZQ1</accession>
<dbReference type="EMBL" id="JAUTBA010000001">
    <property type="protein sequence ID" value="MDQ1148187.1"/>
    <property type="molecule type" value="Genomic_DNA"/>
</dbReference>
<keyword evidence="1" id="KW-0732">Signal</keyword>
<dbReference type="Gene3D" id="3.40.30.10">
    <property type="entry name" value="Glutaredoxin"/>
    <property type="match status" value="1"/>
</dbReference>